<feature type="region of interest" description="Disordered" evidence="9">
    <location>
        <begin position="1"/>
        <end position="21"/>
    </location>
</feature>
<feature type="compositionally biased region" description="Polar residues" evidence="9">
    <location>
        <begin position="541"/>
        <end position="550"/>
    </location>
</feature>
<keyword evidence="4 8" id="KW-0371">Homeobox</keyword>
<dbReference type="GO" id="GO:0000987">
    <property type="term" value="F:cis-regulatory region sequence-specific DNA binding"/>
    <property type="evidence" value="ECO:0007669"/>
    <property type="project" value="UniProtKB-ARBA"/>
</dbReference>
<evidence type="ECO:0000256" key="3">
    <source>
        <dbReference type="ARBA" id="ARBA00023125"/>
    </source>
</evidence>
<evidence type="ECO:0000256" key="4">
    <source>
        <dbReference type="ARBA" id="ARBA00023155"/>
    </source>
</evidence>
<proteinExistence type="inferred from homology"/>
<evidence type="ECO:0000256" key="9">
    <source>
        <dbReference type="SAM" id="MobiDB-lite"/>
    </source>
</evidence>
<feature type="region of interest" description="Disordered" evidence="9">
    <location>
        <begin position="38"/>
        <end position="77"/>
    </location>
</feature>
<dbReference type="Pfam" id="PF05920">
    <property type="entry name" value="Homeobox_KN"/>
    <property type="match status" value="1"/>
</dbReference>
<sequence length="843" mass="91364">MDNNHQQPHPQQQQQPPNNFQHPQHLLYHLLGAPSCFDHPPEPSFNQQLNNWTTPNFLNYSQQQPPPTTTDTKTLTTSGGNILLQIGESAINKQQSAVGCPQTVKYENPQSVYADTNNNSTTTTPSSNNHSSTTAAAALNYNLPSGLGESPHPLYGIIPPHTPTGHHPPDPQQLSSLGFFAAASAAGGGTSGGYLTEMGSLLGGNGSSGGGGEQIDSNQLKQKKDLIYSHPLFPLLTVLFEKCELATCTPREPVRTNEFGAVGGDQVDILNVCSAGSFSEDIAEFAATVQMNKPFYVPNPELDSLMLNAIQVLRFHLLELEKVHELCDNFCAKYVNKIKDRTQMDIIAGEQPQQPPSAGPPGMLEHQRRSNSHQHHRANRAGGGGSNQSPGTSSSLEQPPSNFSSNMGDIQQHQQYLHNIDHKQFQQLPSCSSSSSQQQHFGVFNGIDIINNPSSLLQQQQQLFYQQNYLNNLGGHHPHQLLNNNLVEGQQQQTLLLSGQPPQDVCDAPRSAKRPKKSSSITPTSTFPPPNNNKIEKDVKINNQSPDTTTTILNAQNNNNEDLKFNNNNLKMTKNEGVKEGGIINDGGGYKQQQQQLVGGGDCLDENGGGEDGISLNGTCDYDDDQQHYESGDSEYSTSRGELKPSKKILNSFQRRLQKHEEIGGDFDDYDDGGQSEGGGGAGGIGSGRRRVPKVFSKEAISKFRAWLFNNITHPYPAEEQKRQLAAETGLTILQVNNWFINARRRIVQPMIDSNNRAGRPVAVFKNRRRKGSSSCVDGGGSGGGGGGVVDGASPSGNSDCGGGGDNGRNNNSISPEDLKLVPIEFGMSGNWAMFRAPDLSLQ</sequence>
<evidence type="ECO:0000313" key="11">
    <source>
        <dbReference type="Proteomes" id="UP000887563"/>
    </source>
</evidence>
<feature type="domain" description="Homeobox" evidence="10">
    <location>
        <begin position="687"/>
        <end position="750"/>
    </location>
</feature>
<dbReference type="InterPro" id="IPR008422">
    <property type="entry name" value="KN_HD"/>
</dbReference>
<feature type="compositionally biased region" description="Gly residues" evidence="9">
    <location>
        <begin position="675"/>
        <end position="687"/>
    </location>
</feature>
<feature type="compositionally biased region" description="Polar residues" evidence="9">
    <location>
        <begin position="387"/>
        <end position="408"/>
    </location>
</feature>
<accession>A0A914KPJ9</accession>
<reference evidence="12" key="1">
    <citation type="submission" date="2022-11" db="UniProtKB">
        <authorList>
            <consortium name="WormBaseParasite"/>
        </authorList>
    </citation>
    <scope>IDENTIFICATION</scope>
</reference>
<keyword evidence="3 8" id="KW-0238">DNA-binding</keyword>
<dbReference type="InterPro" id="IPR050224">
    <property type="entry name" value="TALE_homeobox"/>
</dbReference>
<dbReference type="GO" id="GO:0005634">
    <property type="term" value="C:nucleus"/>
    <property type="evidence" value="ECO:0007669"/>
    <property type="project" value="UniProtKB-SubCell"/>
</dbReference>
<feature type="compositionally biased region" description="Basic residues" evidence="9">
    <location>
        <begin position="369"/>
        <end position="379"/>
    </location>
</feature>
<dbReference type="FunFam" id="1.10.10.60:FF:000004">
    <property type="entry name" value="Meis2 homeobox isoform 2c"/>
    <property type="match status" value="1"/>
</dbReference>
<dbReference type="Gene3D" id="1.10.10.60">
    <property type="entry name" value="Homeodomain-like"/>
    <property type="match status" value="1"/>
</dbReference>
<feature type="compositionally biased region" description="Gly residues" evidence="9">
    <location>
        <begin position="778"/>
        <end position="790"/>
    </location>
</feature>
<feature type="region of interest" description="Disordered" evidence="9">
    <location>
        <begin position="664"/>
        <end position="690"/>
    </location>
</feature>
<evidence type="ECO:0000256" key="5">
    <source>
        <dbReference type="ARBA" id="ARBA00023242"/>
    </source>
</evidence>
<dbReference type="Pfam" id="PF16493">
    <property type="entry name" value="Meis_PKNOX_N"/>
    <property type="match status" value="1"/>
</dbReference>
<dbReference type="GO" id="GO:0006355">
    <property type="term" value="P:regulation of DNA-templated transcription"/>
    <property type="evidence" value="ECO:0007669"/>
    <property type="project" value="InterPro"/>
</dbReference>
<dbReference type="GO" id="GO:0048663">
    <property type="term" value="P:neuron fate commitment"/>
    <property type="evidence" value="ECO:0007669"/>
    <property type="project" value="UniProtKB-ARBA"/>
</dbReference>
<organism evidence="11 12">
    <name type="scientific">Meloidogyne incognita</name>
    <name type="common">Southern root-knot nematode worm</name>
    <name type="synonym">Oxyuris incognita</name>
    <dbReference type="NCBI Taxonomy" id="6306"/>
    <lineage>
        <taxon>Eukaryota</taxon>
        <taxon>Metazoa</taxon>
        <taxon>Ecdysozoa</taxon>
        <taxon>Nematoda</taxon>
        <taxon>Chromadorea</taxon>
        <taxon>Rhabditida</taxon>
        <taxon>Tylenchina</taxon>
        <taxon>Tylenchomorpha</taxon>
        <taxon>Tylenchoidea</taxon>
        <taxon>Meloidogynidae</taxon>
        <taxon>Meloidogyninae</taxon>
        <taxon>Meloidogyne</taxon>
        <taxon>Meloidogyne incognita group</taxon>
    </lineage>
</organism>
<dbReference type="CDD" id="cd00086">
    <property type="entry name" value="homeodomain"/>
    <property type="match status" value="1"/>
</dbReference>
<dbReference type="SUPFAM" id="SSF46689">
    <property type="entry name" value="Homeodomain-like"/>
    <property type="match status" value="1"/>
</dbReference>
<evidence type="ECO:0000256" key="2">
    <source>
        <dbReference type="ARBA" id="ARBA00009661"/>
    </source>
</evidence>
<name>A0A914KPJ9_MELIC</name>
<evidence type="ECO:0000256" key="7">
    <source>
        <dbReference type="ARBA" id="ARBA00083268"/>
    </source>
</evidence>
<evidence type="ECO:0000256" key="6">
    <source>
        <dbReference type="ARBA" id="ARBA00072562"/>
    </source>
</evidence>
<feature type="region of interest" description="Disordered" evidence="9">
    <location>
        <begin position="111"/>
        <end position="132"/>
    </location>
</feature>
<keyword evidence="11" id="KW-1185">Reference proteome</keyword>
<dbReference type="PROSITE" id="PS50071">
    <property type="entry name" value="HOMEOBOX_2"/>
    <property type="match status" value="1"/>
</dbReference>
<feature type="region of interest" description="Disordered" evidence="9">
    <location>
        <begin position="583"/>
        <end position="647"/>
    </location>
</feature>
<dbReference type="InterPro" id="IPR032453">
    <property type="entry name" value="PKNOX/Meis_N"/>
</dbReference>
<feature type="compositionally biased region" description="Acidic residues" evidence="9">
    <location>
        <begin position="664"/>
        <end position="674"/>
    </location>
</feature>
<evidence type="ECO:0000256" key="8">
    <source>
        <dbReference type="PROSITE-ProRule" id="PRU00108"/>
    </source>
</evidence>
<comment type="subcellular location">
    <subcellularLocation>
        <location evidence="1 8">Nucleus</location>
    </subcellularLocation>
</comment>
<dbReference type="SMART" id="SM00389">
    <property type="entry name" value="HOX"/>
    <property type="match status" value="1"/>
</dbReference>
<dbReference type="PANTHER" id="PTHR11850">
    <property type="entry name" value="HOMEOBOX PROTEIN TRANSCRIPTION FACTORS"/>
    <property type="match status" value="1"/>
</dbReference>
<dbReference type="WBParaSite" id="Minc3s00068g03414">
    <property type="protein sequence ID" value="Minc3s00068g03414"/>
    <property type="gene ID" value="Minc3s00068g03414"/>
</dbReference>
<feature type="region of interest" description="Disordered" evidence="9">
    <location>
        <begin position="350"/>
        <end position="408"/>
    </location>
</feature>
<comment type="similarity">
    <text evidence="2">Belongs to the TALE/MEIS homeobox family.</text>
</comment>
<dbReference type="InterPro" id="IPR001356">
    <property type="entry name" value="HD"/>
</dbReference>
<feature type="region of interest" description="Disordered" evidence="9">
    <location>
        <begin position="499"/>
        <end position="550"/>
    </location>
</feature>
<feature type="DNA-binding region" description="Homeobox" evidence="8">
    <location>
        <begin position="689"/>
        <end position="751"/>
    </location>
</feature>
<evidence type="ECO:0000313" key="12">
    <source>
        <dbReference type="WBParaSite" id="Minc3s00068g03414"/>
    </source>
</evidence>
<evidence type="ECO:0000259" key="10">
    <source>
        <dbReference type="PROSITE" id="PS50071"/>
    </source>
</evidence>
<dbReference type="InterPro" id="IPR009057">
    <property type="entry name" value="Homeodomain-like_sf"/>
</dbReference>
<keyword evidence="5 8" id="KW-0539">Nucleus</keyword>
<feature type="compositionally biased region" description="Low complexity" evidence="9">
    <location>
        <begin position="114"/>
        <end position="132"/>
    </location>
</feature>
<feature type="region of interest" description="Disordered" evidence="9">
    <location>
        <begin position="769"/>
        <end position="816"/>
    </location>
</feature>
<protein>
    <recommendedName>
        <fullName evidence="6">Homeobox protein unc-62</fullName>
    </recommendedName>
    <alternativeName>
        <fullName evidence="7">Uncoordinated protein 62</fullName>
    </alternativeName>
</protein>
<dbReference type="Proteomes" id="UP000887563">
    <property type="component" value="Unplaced"/>
</dbReference>
<feature type="compositionally biased region" description="Polar residues" evidence="9">
    <location>
        <begin position="44"/>
        <end position="61"/>
    </location>
</feature>
<dbReference type="AlphaFoldDB" id="A0A914KPJ9"/>
<evidence type="ECO:0000256" key="1">
    <source>
        <dbReference type="ARBA" id="ARBA00004123"/>
    </source>
</evidence>